<name>A0A131YFX0_RHIAP</name>
<reference evidence="2" key="1">
    <citation type="journal article" date="2016" name="Ticks Tick Borne Dis.">
        <title>De novo assembly and annotation of the salivary gland transcriptome of Rhipicephalus appendiculatus male and female ticks during blood feeding.</title>
        <authorList>
            <person name="de Castro M.H."/>
            <person name="de Klerk D."/>
            <person name="Pienaar R."/>
            <person name="Latif A.A."/>
            <person name="Rees D.J."/>
            <person name="Mans B.J."/>
        </authorList>
    </citation>
    <scope>NUCLEOTIDE SEQUENCE</scope>
    <source>
        <tissue evidence="2">Salivary glands</tissue>
    </source>
</reference>
<sequence>MKACCFPHYAFIVMLLHYNFIHEHHWERYFNDFINEYCPVLSRPNELCFSLFCLYKENCFACMYHMTFFFFFCAETNPVFKLLICVAVLLYQR</sequence>
<keyword evidence="1" id="KW-0812">Transmembrane</keyword>
<accession>A0A131YFX0</accession>
<dbReference type="EMBL" id="GEDV01011736">
    <property type="protein sequence ID" value="JAP76821.1"/>
    <property type="molecule type" value="Transcribed_RNA"/>
</dbReference>
<keyword evidence="1" id="KW-0472">Membrane</keyword>
<organism evidence="2">
    <name type="scientific">Rhipicephalus appendiculatus</name>
    <name type="common">Brown ear tick</name>
    <dbReference type="NCBI Taxonomy" id="34631"/>
    <lineage>
        <taxon>Eukaryota</taxon>
        <taxon>Metazoa</taxon>
        <taxon>Ecdysozoa</taxon>
        <taxon>Arthropoda</taxon>
        <taxon>Chelicerata</taxon>
        <taxon>Arachnida</taxon>
        <taxon>Acari</taxon>
        <taxon>Parasitiformes</taxon>
        <taxon>Ixodida</taxon>
        <taxon>Ixodoidea</taxon>
        <taxon>Ixodidae</taxon>
        <taxon>Rhipicephalinae</taxon>
        <taxon>Rhipicephalus</taxon>
        <taxon>Rhipicephalus</taxon>
    </lineage>
</organism>
<protein>
    <submittedName>
        <fullName evidence="2">Uncharacterized protein</fullName>
    </submittedName>
</protein>
<evidence type="ECO:0000313" key="2">
    <source>
        <dbReference type="EMBL" id="JAP76821.1"/>
    </source>
</evidence>
<dbReference type="AlphaFoldDB" id="A0A131YFX0"/>
<proteinExistence type="predicted"/>
<evidence type="ECO:0000256" key="1">
    <source>
        <dbReference type="SAM" id="Phobius"/>
    </source>
</evidence>
<feature type="transmembrane region" description="Helical" evidence="1">
    <location>
        <begin position="68"/>
        <end position="91"/>
    </location>
</feature>
<keyword evidence="1" id="KW-1133">Transmembrane helix</keyword>